<dbReference type="PANTHER" id="PTHR22455:SF10">
    <property type="entry name" value="CILIA- AND FLAGELLA-ASSOCIATED PROTEIN 91"/>
    <property type="match status" value="1"/>
</dbReference>
<feature type="coiled-coil region" evidence="7">
    <location>
        <begin position="320"/>
        <end position="351"/>
    </location>
</feature>
<protein>
    <recommendedName>
        <fullName evidence="6">Cilia- and flagella-associated protein 91</fullName>
    </recommendedName>
</protein>
<comment type="caution">
    <text evidence="10">The sequence shown here is derived from an EMBL/GenBank/DDBJ whole genome shotgun (WGS) entry which is preliminary data.</text>
</comment>
<feature type="compositionally biased region" description="Basic and acidic residues" evidence="8">
    <location>
        <begin position="629"/>
        <end position="653"/>
    </location>
</feature>
<feature type="compositionally biased region" description="Low complexity" evidence="8">
    <location>
        <begin position="12"/>
        <end position="26"/>
    </location>
</feature>
<evidence type="ECO:0000259" key="9">
    <source>
        <dbReference type="Pfam" id="PF14738"/>
    </source>
</evidence>
<gene>
    <name evidence="10" type="ORF">C9374_008781</name>
</gene>
<evidence type="ECO:0000313" key="10">
    <source>
        <dbReference type="EMBL" id="KAG2378159.1"/>
    </source>
</evidence>
<evidence type="ECO:0000256" key="8">
    <source>
        <dbReference type="SAM" id="MobiDB-lite"/>
    </source>
</evidence>
<dbReference type="GO" id="GO:0005930">
    <property type="term" value="C:axoneme"/>
    <property type="evidence" value="ECO:0007669"/>
    <property type="project" value="UniProtKB-SubCell"/>
</dbReference>
<dbReference type="Pfam" id="PF14738">
    <property type="entry name" value="CFAP91"/>
    <property type="match status" value="1"/>
</dbReference>
<keyword evidence="2" id="KW-0963">Cytoplasm</keyword>
<accession>A0AA88GEZ3</accession>
<evidence type="ECO:0000313" key="11">
    <source>
        <dbReference type="Proteomes" id="UP000816034"/>
    </source>
</evidence>
<keyword evidence="3" id="KW-0206">Cytoskeleton</keyword>
<comment type="similarity">
    <text evidence="5">Belongs to the CFAP91 family.</text>
</comment>
<feature type="compositionally biased region" description="Gly residues" evidence="8">
    <location>
        <begin position="1"/>
        <end position="11"/>
    </location>
</feature>
<sequence>MLKQQNGGGGSSQTLQTKKTSTFTPTDQRELYRDAVKQQSSNPFKLERVINYDNMFTGPNNGLHPAYGFRFGASHNYNPNYFPPKSFVKSGRNEPHIESTISGPDRYKFFHRPVIGPMREEEFLSMPMNEKHTVYITEKPLKNENSMLNDGSFGDEDNDEDLTRGMPQTREVGTQSIYRESEAQTMPYFPEVKSRSKNKMAENGGIEKDHATIHEKDLPDYMKMDSLFFEDGRQGGQITEDHIKIVDRTRRRKQVEDQIKNIGPNVGEDEFKRRVQMLKELEMIEWKEREEEIAQMQDRQIEHVRAKLEVREQIREMKSASKLEKRIQKIKQDAEEKLKQLEKKKRKHIRRTIKKYDNPENKLERRDILFEYAFPASKTYAPLLRDGQVSALNTIAYEIRPALLTDPLGVEEVQMNQVNKFLIKESKYMDKALPIKDKTGSVIVEPSKTISNVDRVEKVVKEHLQLAIHDLEKSKTVNDVQDRVKQVKDMYKSTPRIVRPPTPTLEIFEEAETDVVADDIENAVVFIQKLLRGRSAQEEFYEGKERSIELIKELQAVEEIKQKEREKAKSQVFKEQKRRQNMDQTREIVMENLQGKLISNALDFLSKELIRQEELKRVKQLVEFAEKERSQREQEESKRRQAEEEERHRREQLQAETIQIHNDTVSTFLQELFNSCSVKLAERQAHQDVLRERLSEQAQRERNVVTPEEGHIKDLVRSFLLPQVKREMLKKKIDTNQSKYLHASHSSLFNVLVSNVDTAEEIHE</sequence>
<keyword evidence="7" id="KW-0175">Coiled coil</keyword>
<reference evidence="10 11" key="1">
    <citation type="journal article" date="2018" name="BMC Genomics">
        <title>The genome of Naegleria lovaniensis, the basis for a comparative approach to unravel pathogenicity factors of the human pathogenic amoeba N. fowleri.</title>
        <authorList>
            <person name="Liechti N."/>
            <person name="Schurch N."/>
            <person name="Bruggmann R."/>
            <person name="Wittwer M."/>
        </authorList>
    </citation>
    <scope>NUCLEOTIDE SEQUENCE [LARGE SCALE GENOMIC DNA]</scope>
    <source>
        <strain evidence="10 11">ATCC 30569</strain>
    </source>
</reference>
<organism evidence="10 11">
    <name type="scientific">Naegleria lovaniensis</name>
    <name type="common">Amoeba</name>
    <dbReference type="NCBI Taxonomy" id="51637"/>
    <lineage>
        <taxon>Eukaryota</taxon>
        <taxon>Discoba</taxon>
        <taxon>Heterolobosea</taxon>
        <taxon>Tetramitia</taxon>
        <taxon>Eutetramitia</taxon>
        <taxon>Vahlkampfiidae</taxon>
        <taxon>Naegleria</taxon>
    </lineage>
</organism>
<evidence type="ECO:0000256" key="2">
    <source>
        <dbReference type="ARBA" id="ARBA00022490"/>
    </source>
</evidence>
<evidence type="ECO:0000256" key="6">
    <source>
        <dbReference type="ARBA" id="ARBA00029555"/>
    </source>
</evidence>
<dbReference type="PROSITE" id="PS50096">
    <property type="entry name" value="IQ"/>
    <property type="match status" value="1"/>
</dbReference>
<keyword evidence="11" id="KW-1185">Reference proteome</keyword>
<dbReference type="RefSeq" id="XP_044545421.1">
    <property type="nucleotide sequence ID" value="XM_044698895.1"/>
</dbReference>
<feature type="domain" description="CFAP91" evidence="9">
    <location>
        <begin position="174"/>
        <end position="351"/>
    </location>
</feature>
<dbReference type="PANTHER" id="PTHR22455">
    <property type="entry name" value="CILIA- AND FLAGELLA-ASSOCIATED PROTEIN 91"/>
    <property type="match status" value="1"/>
</dbReference>
<evidence type="ECO:0000256" key="4">
    <source>
        <dbReference type="ARBA" id="ARBA00023273"/>
    </source>
</evidence>
<dbReference type="InterPro" id="IPR026720">
    <property type="entry name" value="CFAP91"/>
</dbReference>
<comment type="subcellular location">
    <subcellularLocation>
        <location evidence="1">Cytoplasm</location>
        <location evidence="1">Cytoskeleton</location>
        <location evidence="1">Cilium axoneme</location>
    </subcellularLocation>
</comment>
<evidence type="ECO:0000256" key="3">
    <source>
        <dbReference type="ARBA" id="ARBA00023212"/>
    </source>
</evidence>
<evidence type="ECO:0000256" key="1">
    <source>
        <dbReference type="ARBA" id="ARBA00004430"/>
    </source>
</evidence>
<evidence type="ECO:0000256" key="7">
    <source>
        <dbReference type="SAM" id="Coils"/>
    </source>
</evidence>
<dbReference type="Proteomes" id="UP000816034">
    <property type="component" value="Unassembled WGS sequence"/>
</dbReference>
<proteinExistence type="inferred from homology"/>
<dbReference type="InterPro" id="IPR032840">
    <property type="entry name" value="CFAP91_dom"/>
</dbReference>
<feature type="region of interest" description="Disordered" evidence="8">
    <location>
        <begin position="1"/>
        <end position="30"/>
    </location>
</feature>
<feature type="region of interest" description="Disordered" evidence="8">
    <location>
        <begin position="629"/>
        <end position="655"/>
    </location>
</feature>
<dbReference type="AlphaFoldDB" id="A0AA88GEZ3"/>
<name>A0AA88GEZ3_NAELO</name>
<evidence type="ECO:0000256" key="5">
    <source>
        <dbReference type="ARBA" id="ARBA00029468"/>
    </source>
</evidence>
<dbReference type="EMBL" id="PYSW02000035">
    <property type="protein sequence ID" value="KAG2378159.1"/>
    <property type="molecule type" value="Genomic_DNA"/>
</dbReference>
<keyword evidence="4" id="KW-0966">Cell projection</keyword>
<dbReference type="GeneID" id="68101235"/>